<evidence type="ECO:0008006" key="3">
    <source>
        <dbReference type="Google" id="ProtNLM"/>
    </source>
</evidence>
<dbReference type="Pfam" id="PF00839">
    <property type="entry name" value="Cys_rich_FGFR"/>
    <property type="match status" value="2"/>
</dbReference>
<name>A0ABN8RQM4_9CNID</name>
<gene>
    <name evidence="1" type="ORF">PLOB_00022715</name>
</gene>
<comment type="caution">
    <text evidence="1">The sequence shown here is derived from an EMBL/GenBank/DDBJ whole genome shotgun (WGS) entry which is preliminary data.</text>
</comment>
<evidence type="ECO:0000313" key="1">
    <source>
        <dbReference type="EMBL" id="CAH3180076.1"/>
    </source>
</evidence>
<sequence length="131" mass="15095">MENLHTDNMIPECEEQLLHLEFFIARDFNFFLCFRLDPEIKRLCKDDAKTVCGASSLDDQESYPNSLLISCLYRNSVLDTQTKVSPKCAAHVQRVMHQRAVDVHLMPEIQIACVQDLGKHCSERVEKGEVR</sequence>
<dbReference type="PANTHER" id="PTHR11884:SF1">
    <property type="entry name" value="GOLGI APPARATUS PROTEIN 1"/>
    <property type="match status" value="1"/>
</dbReference>
<dbReference type="InterPro" id="IPR001893">
    <property type="entry name" value="Cys-rich_GLG1_repeat"/>
</dbReference>
<evidence type="ECO:0000313" key="2">
    <source>
        <dbReference type="Proteomes" id="UP001159405"/>
    </source>
</evidence>
<dbReference type="InterPro" id="IPR039728">
    <property type="entry name" value="GLG1"/>
</dbReference>
<dbReference type="EMBL" id="CALNXK010000269">
    <property type="protein sequence ID" value="CAH3180076.1"/>
    <property type="molecule type" value="Genomic_DNA"/>
</dbReference>
<dbReference type="Proteomes" id="UP001159405">
    <property type="component" value="Unassembled WGS sequence"/>
</dbReference>
<protein>
    <recommendedName>
        <fullName evidence="3">Golgi apparatus protein 1</fullName>
    </recommendedName>
</protein>
<reference evidence="1 2" key="1">
    <citation type="submission" date="2022-05" db="EMBL/GenBank/DDBJ databases">
        <authorList>
            <consortium name="Genoscope - CEA"/>
            <person name="William W."/>
        </authorList>
    </citation>
    <scope>NUCLEOTIDE SEQUENCE [LARGE SCALE GENOMIC DNA]</scope>
</reference>
<proteinExistence type="predicted"/>
<organism evidence="1 2">
    <name type="scientific">Porites lobata</name>
    <dbReference type="NCBI Taxonomy" id="104759"/>
    <lineage>
        <taxon>Eukaryota</taxon>
        <taxon>Metazoa</taxon>
        <taxon>Cnidaria</taxon>
        <taxon>Anthozoa</taxon>
        <taxon>Hexacorallia</taxon>
        <taxon>Scleractinia</taxon>
        <taxon>Fungiina</taxon>
        <taxon>Poritidae</taxon>
        <taxon>Porites</taxon>
    </lineage>
</organism>
<accession>A0ABN8RQM4</accession>
<dbReference type="PANTHER" id="PTHR11884">
    <property type="entry name" value="SELECTIN LIGAND RELATED"/>
    <property type="match status" value="1"/>
</dbReference>
<keyword evidence="2" id="KW-1185">Reference proteome</keyword>